<dbReference type="InterPro" id="IPR040807">
    <property type="entry name" value="DUF5522"/>
</dbReference>
<evidence type="ECO:0000313" key="2">
    <source>
        <dbReference type="Proteomes" id="UP000678499"/>
    </source>
</evidence>
<name>A0A7R9BWT2_9CRUS</name>
<gene>
    <name evidence="1" type="ORF">NMOB1V02_LOCUS9528</name>
</gene>
<dbReference type="PANTHER" id="PTHR21037">
    <property type="entry name" value="39S RIBOSOMAL PROTEIN L14, MITOCHONDRIAL"/>
    <property type="match status" value="1"/>
</dbReference>
<dbReference type="AlphaFoldDB" id="A0A7R9BWT2"/>
<protein>
    <submittedName>
        <fullName evidence="1">Uncharacterized protein</fullName>
    </submittedName>
</protein>
<dbReference type="OrthoDB" id="274765at2759"/>
<evidence type="ECO:0000313" key="1">
    <source>
        <dbReference type="EMBL" id="CAD7281893.1"/>
    </source>
</evidence>
<organism evidence="1">
    <name type="scientific">Notodromas monacha</name>
    <dbReference type="NCBI Taxonomy" id="399045"/>
    <lineage>
        <taxon>Eukaryota</taxon>
        <taxon>Metazoa</taxon>
        <taxon>Ecdysozoa</taxon>
        <taxon>Arthropoda</taxon>
        <taxon>Crustacea</taxon>
        <taxon>Oligostraca</taxon>
        <taxon>Ostracoda</taxon>
        <taxon>Podocopa</taxon>
        <taxon>Podocopida</taxon>
        <taxon>Cypridocopina</taxon>
        <taxon>Cypridoidea</taxon>
        <taxon>Cyprididae</taxon>
        <taxon>Notodromas</taxon>
    </lineage>
</organism>
<sequence>MCLPLVLRAARVNLVIVRHVSFGENTVKLRKEFWEKEALWLERETLSALSPAERLIRDLHLKAISEGHFTYDDPETGLKVLTRLRHFLKGRCCGNACRHCVYDLENAPEELKRKRRFNSSFWVDISGSGVESLEDDDDDYDSIFLSIEPKPKNM</sequence>
<dbReference type="PANTHER" id="PTHR21037:SF2">
    <property type="entry name" value="SIMILAR TO NOVEL PROTEIN"/>
    <property type="match status" value="1"/>
</dbReference>
<dbReference type="Pfam" id="PF17653">
    <property type="entry name" value="DUF5522"/>
    <property type="match status" value="1"/>
</dbReference>
<reference evidence="1" key="1">
    <citation type="submission" date="2020-11" db="EMBL/GenBank/DDBJ databases">
        <authorList>
            <person name="Tran Van P."/>
        </authorList>
    </citation>
    <scope>NUCLEOTIDE SEQUENCE</scope>
</reference>
<keyword evidence="2" id="KW-1185">Reference proteome</keyword>
<proteinExistence type="predicted"/>
<dbReference type="EMBL" id="OA885304">
    <property type="protein sequence ID" value="CAD7281893.1"/>
    <property type="molecule type" value="Genomic_DNA"/>
</dbReference>
<accession>A0A7R9BWT2</accession>
<dbReference type="Proteomes" id="UP000678499">
    <property type="component" value="Unassembled WGS sequence"/>
</dbReference>
<dbReference type="EMBL" id="CAJPEX010003267">
    <property type="protein sequence ID" value="CAG0922045.1"/>
    <property type="molecule type" value="Genomic_DNA"/>
</dbReference>